<accession>A0A183ATW6</accession>
<feature type="compositionally biased region" description="Low complexity" evidence="1">
    <location>
        <begin position="75"/>
        <end position="91"/>
    </location>
</feature>
<evidence type="ECO:0000256" key="1">
    <source>
        <dbReference type="SAM" id="MobiDB-lite"/>
    </source>
</evidence>
<proteinExistence type="predicted"/>
<feature type="transmembrane region" description="Helical" evidence="2">
    <location>
        <begin position="120"/>
        <end position="137"/>
    </location>
</feature>
<feature type="region of interest" description="Disordered" evidence="1">
    <location>
        <begin position="37"/>
        <end position="95"/>
    </location>
</feature>
<evidence type="ECO:0000256" key="2">
    <source>
        <dbReference type="SAM" id="Phobius"/>
    </source>
</evidence>
<gene>
    <name evidence="3" type="ORF">ECPE_LOCUS10401</name>
</gene>
<keyword evidence="2" id="KW-0812">Transmembrane</keyword>
<dbReference type="WBParaSite" id="ECPE_0001043301-mRNA-1">
    <property type="protein sequence ID" value="ECPE_0001043301-mRNA-1"/>
    <property type="gene ID" value="ECPE_0001043301"/>
</dbReference>
<protein>
    <submittedName>
        <fullName evidence="3 5">Uncharacterized protein</fullName>
    </submittedName>
</protein>
<keyword evidence="2" id="KW-0472">Membrane</keyword>
<organism evidence="5">
    <name type="scientific">Echinostoma caproni</name>
    <dbReference type="NCBI Taxonomy" id="27848"/>
    <lineage>
        <taxon>Eukaryota</taxon>
        <taxon>Metazoa</taxon>
        <taxon>Spiralia</taxon>
        <taxon>Lophotrochozoa</taxon>
        <taxon>Platyhelminthes</taxon>
        <taxon>Trematoda</taxon>
        <taxon>Digenea</taxon>
        <taxon>Plagiorchiida</taxon>
        <taxon>Echinostomata</taxon>
        <taxon>Echinostomatoidea</taxon>
        <taxon>Echinostomatidae</taxon>
        <taxon>Echinostoma</taxon>
    </lineage>
</organism>
<keyword evidence="4" id="KW-1185">Reference proteome</keyword>
<dbReference type="EMBL" id="UZAN01049016">
    <property type="protein sequence ID" value="VDP86991.1"/>
    <property type="molecule type" value="Genomic_DNA"/>
</dbReference>
<keyword evidence="2" id="KW-1133">Transmembrane helix</keyword>
<evidence type="ECO:0000313" key="4">
    <source>
        <dbReference type="Proteomes" id="UP000272942"/>
    </source>
</evidence>
<sequence>MGCDELATQSSLIRSNLFQRRSIGCLLAPRQRTLLDRDHRSPKRSTLVAGSDVRTAKSNRALRPDGRTNPSAIASNNNSTTPRTRLTPLNTGRAGPLSCEPLGRNSITQTSHTTDRVMQSAYFCVSTLVYTYLIALFHR</sequence>
<reference evidence="3 4" key="2">
    <citation type="submission" date="2018-11" db="EMBL/GenBank/DDBJ databases">
        <authorList>
            <consortium name="Pathogen Informatics"/>
        </authorList>
    </citation>
    <scope>NUCLEOTIDE SEQUENCE [LARGE SCALE GENOMIC DNA]</scope>
    <source>
        <strain evidence="3 4">Egypt</strain>
    </source>
</reference>
<reference evidence="5" key="1">
    <citation type="submission" date="2016-06" db="UniProtKB">
        <authorList>
            <consortium name="WormBaseParasite"/>
        </authorList>
    </citation>
    <scope>IDENTIFICATION</scope>
</reference>
<dbReference type="Proteomes" id="UP000272942">
    <property type="component" value="Unassembled WGS sequence"/>
</dbReference>
<dbReference type="AlphaFoldDB" id="A0A183ATW6"/>
<evidence type="ECO:0000313" key="5">
    <source>
        <dbReference type="WBParaSite" id="ECPE_0001043301-mRNA-1"/>
    </source>
</evidence>
<evidence type="ECO:0000313" key="3">
    <source>
        <dbReference type="EMBL" id="VDP86991.1"/>
    </source>
</evidence>
<name>A0A183ATW6_9TREM</name>